<feature type="region of interest" description="Disordered" evidence="1">
    <location>
        <begin position="24"/>
        <end position="45"/>
    </location>
</feature>
<keyword evidence="2" id="KW-0812">Transmembrane</keyword>
<keyword evidence="2" id="KW-1133">Transmembrane helix</keyword>
<dbReference type="PANTHER" id="PTHR36844:SF1">
    <property type="entry name" value="PROTEASE PRSW"/>
    <property type="match status" value="1"/>
</dbReference>
<name>A0ABX5VNX0_9MICO</name>
<feature type="transmembrane region" description="Helical" evidence="2">
    <location>
        <begin position="228"/>
        <end position="245"/>
    </location>
</feature>
<accession>A0ABX5VNX0</accession>
<feature type="transmembrane region" description="Helical" evidence="2">
    <location>
        <begin position="53"/>
        <end position="74"/>
    </location>
</feature>
<dbReference type="PANTHER" id="PTHR36844">
    <property type="entry name" value="PROTEASE PRSW"/>
    <property type="match status" value="1"/>
</dbReference>
<organism evidence="3 4">
    <name type="scientific">Georgenia wutianyii</name>
    <dbReference type="NCBI Taxonomy" id="2585135"/>
    <lineage>
        <taxon>Bacteria</taxon>
        <taxon>Bacillati</taxon>
        <taxon>Actinomycetota</taxon>
        <taxon>Actinomycetes</taxon>
        <taxon>Micrococcales</taxon>
        <taxon>Bogoriellaceae</taxon>
        <taxon>Georgenia</taxon>
    </lineage>
</organism>
<feature type="transmembrane region" description="Helical" evidence="2">
    <location>
        <begin position="112"/>
        <end position="132"/>
    </location>
</feature>
<keyword evidence="3" id="KW-0378">Hydrolase</keyword>
<keyword evidence="2" id="KW-0472">Membrane</keyword>
<protein>
    <submittedName>
        <fullName evidence="3">PrsW family intramembrane metalloprotease</fullName>
    </submittedName>
</protein>
<evidence type="ECO:0000256" key="1">
    <source>
        <dbReference type="SAM" id="MobiDB-lite"/>
    </source>
</evidence>
<evidence type="ECO:0000313" key="3">
    <source>
        <dbReference type="EMBL" id="QDB79376.1"/>
    </source>
</evidence>
<feature type="transmembrane region" description="Helical" evidence="2">
    <location>
        <begin position="189"/>
        <end position="208"/>
    </location>
</feature>
<keyword evidence="4" id="KW-1185">Reference proteome</keyword>
<evidence type="ECO:0000256" key="2">
    <source>
        <dbReference type="SAM" id="Phobius"/>
    </source>
</evidence>
<evidence type="ECO:0000313" key="4">
    <source>
        <dbReference type="Proteomes" id="UP000313948"/>
    </source>
</evidence>
<dbReference type="Proteomes" id="UP000313948">
    <property type="component" value="Chromosome"/>
</dbReference>
<reference evidence="3 4" key="1">
    <citation type="submission" date="2019-05" db="EMBL/GenBank/DDBJ databases">
        <title>Georgenia *** sp. nov., and Georgenia *** sp. nov., isolated from the intestinal contents of plateau pika (Ochotona curzoniae) in the Qinghai-Tibet plateau of China.</title>
        <authorList>
            <person name="Tian Z."/>
        </authorList>
    </citation>
    <scope>NUCLEOTIDE SEQUENCE [LARGE SCALE GENOMIC DNA]</scope>
    <source>
        <strain evidence="3 4">Z294</strain>
    </source>
</reference>
<feature type="transmembrane region" description="Helical" evidence="2">
    <location>
        <begin position="80"/>
        <end position="100"/>
    </location>
</feature>
<dbReference type="EMBL" id="CP040899">
    <property type="protein sequence ID" value="QDB79376.1"/>
    <property type="molecule type" value="Genomic_DNA"/>
</dbReference>
<dbReference type="RefSeq" id="WP_139948467.1">
    <property type="nucleotide sequence ID" value="NZ_CP040899.1"/>
</dbReference>
<keyword evidence="3" id="KW-0645">Protease</keyword>
<dbReference type="Pfam" id="PF13367">
    <property type="entry name" value="PrsW-protease"/>
    <property type="match status" value="1"/>
</dbReference>
<gene>
    <name evidence="3" type="ORF">FE251_08335</name>
</gene>
<feature type="transmembrane region" description="Helical" evidence="2">
    <location>
        <begin position="283"/>
        <end position="302"/>
    </location>
</feature>
<sequence length="407" mass="44166">MSYPPREPYPPAVRPLQQAYAPQPQAAPWGAGGVPAPAQAPWQPPRHPRGGTALVAVGSAVAALALVTSISQIAVMTSAFGALVGSLVALVPLLAVLLGIRWVDRWEPEPRYALLFAFLWGAGVSTLVSLWLNTAFTQAVYLSTGNVETAELLGASVGAPIIEESAKGLGVLILFLARRRYFDGPVDGIVYAAMIAAGFAFVENILYFGRSMEILPQIFVMRGILSPFAHVLFTVAIGIALGLAARSRSSYAWLWSLPIGWLVAVLLHALWNGSTFTDSFFGLYVLVQVPLFVSAVILVVWLRRRERRVITGRLVEYARAGWFAPHEVTMLSSFPARRAALAWAARGGPAAKRAMRDFQHSATVLALARQRFATGRREPGYHQGERALLDRVTTARATFLRALSLAR</sequence>
<dbReference type="GO" id="GO:0008237">
    <property type="term" value="F:metallopeptidase activity"/>
    <property type="evidence" value="ECO:0007669"/>
    <property type="project" value="UniProtKB-KW"/>
</dbReference>
<feature type="compositionally biased region" description="Low complexity" evidence="1">
    <location>
        <begin position="24"/>
        <end position="41"/>
    </location>
</feature>
<dbReference type="InterPro" id="IPR026898">
    <property type="entry name" value="PrsW"/>
</dbReference>
<proteinExistence type="predicted"/>
<keyword evidence="3" id="KW-0482">Metalloprotease</keyword>
<feature type="transmembrane region" description="Helical" evidence="2">
    <location>
        <begin position="252"/>
        <end position="271"/>
    </location>
</feature>